<feature type="domain" description="PEP-utilising enzyme mobile" evidence="1">
    <location>
        <begin position="111"/>
        <end position="182"/>
    </location>
</feature>
<dbReference type="InterPro" id="IPR051549">
    <property type="entry name" value="PEP_Utilizing_Enz"/>
</dbReference>
<name>A0ABT4T8I4_9ACTN</name>
<proteinExistence type="predicted"/>
<evidence type="ECO:0000313" key="3">
    <source>
        <dbReference type="Proteomes" id="UP001212498"/>
    </source>
</evidence>
<dbReference type="SUPFAM" id="SSF52009">
    <property type="entry name" value="Phosphohistidine domain"/>
    <property type="match status" value="1"/>
</dbReference>
<evidence type="ECO:0000313" key="2">
    <source>
        <dbReference type="EMBL" id="MDA0645817.1"/>
    </source>
</evidence>
<dbReference type="Proteomes" id="UP001212498">
    <property type="component" value="Unassembled WGS sequence"/>
</dbReference>
<sequence length="188" mass="19041">RASLLEVGGHLVGEGVLDSARDVFFLDFAELEAAVAGKGGDVRETVAARRAVHERERRRRHVPRVMLSDGTEPEAAMAGAAPEGAITGTPASSGTVTGTARVVLDPVGAQLEPGEILVCPSTDPGWTPLFLTAGGLVMEMGGAMSHGAVVAREYGIPAVVGVPDATHRIASGAQVTVNGAAGTVTTPA</sequence>
<reference evidence="2 3" key="1">
    <citation type="submission" date="2022-11" db="EMBL/GenBank/DDBJ databases">
        <title>Nonomuraea corallina sp. nov., a new species of the genus Nonomuraea isolated from sea side sediment in Thai sea.</title>
        <authorList>
            <person name="Ngamcharungchit C."/>
            <person name="Matsumoto A."/>
            <person name="Suriyachadkun C."/>
            <person name="Panbangred W."/>
            <person name="Inahashi Y."/>
            <person name="Intra B."/>
        </authorList>
    </citation>
    <scope>NUCLEOTIDE SEQUENCE [LARGE SCALE GENOMIC DNA]</scope>
    <source>
        <strain evidence="2 3">DSM 43553</strain>
    </source>
</reference>
<dbReference type="PANTHER" id="PTHR43615:SF1">
    <property type="entry name" value="PPDK_N DOMAIN-CONTAINING PROTEIN"/>
    <property type="match status" value="1"/>
</dbReference>
<accession>A0ABT4T8I4</accession>
<protein>
    <submittedName>
        <fullName evidence="2">PEP-utilizing enzyme</fullName>
    </submittedName>
</protein>
<evidence type="ECO:0000259" key="1">
    <source>
        <dbReference type="Pfam" id="PF00391"/>
    </source>
</evidence>
<gene>
    <name evidence="2" type="ORF">OUY24_34780</name>
</gene>
<dbReference type="EMBL" id="JAPNUD010000157">
    <property type="protein sequence ID" value="MDA0645817.1"/>
    <property type="molecule type" value="Genomic_DNA"/>
</dbReference>
<organism evidence="2 3">
    <name type="scientific">Nonomuraea ferruginea</name>
    <dbReference type="NCBI Taxonomy" id="46174"/>
    <lineage>
        <taxon>Bacteria</taxon>
        <taxon>Bacillati</taxon>
        <taxon>Actinomycetota</taxon>
        <taxon>Actinomycetes</taxon>
        <taxon>Streptosporangiales</taxon>
        <taxon>Streptosporangiaceae</taxon>
        <taxon>Nonomuraea</taxon>
    </lineage>
</organism>
<dbReference type="RefSeq" id="WP_271279325.1">
    <property type="nucleotide sequence ID" value="NZ_JAPNUD010000157.1"/>
</dbReference>
<dbReference type="Pfam" id="PF00391">
    <property type="entry name" value="PEP-utilizers"/>
    <property type="match status" value="1"/>
</dbReference>
<dbReference type="InterPro" id="IPR008279">
    <property type="entry name" value="PEP-util_enz_mobile_dom"/>
</dbReference>
<keyword evidence="3" id="KW-1185">Reference proteome</keyword>
<dbReference type="Gene3D" id="3.50.30.10">
    <property type="entry name" value="Phosphohistidine domain"/>
    <property type="match status" value="1"/>
</dbReference>
<feature type="non-terminal residue" evidence="2">
    <location>
        <position position="1"/>
    </location>
</feature>
<dbReference type="PANTHER" id="PTHR43615">
    <property type="entry name" value="PHOSPHOENOLPYRUVATE SYNTHASE-RELATED"/>
    <property type="match status" value="1"/>
</dbReference>
<dbReference type="InterPro" id="IPR036637">
    <property type="entry name" value="Phosphohistidine_dom_sf"/>
</dbReference>
<comment type="caution">
    <text evidence="2">The sequence shown here is derived from an EMBL/GenBank/DDBJ whole genome shotgun (WGS) entry which is preliminary data.</text>
</comment>